<proteinExistence type="predicted"/>
<dbReference type="AlphaFoldDB" id="A0A4V3A773"/>
<sequence length="266" mass="29141">MENRQVAVPPTLSRVPRMRAVTFADITGSLKDGWADFKAFPFYGLAFGGVYAAGGLLILYIVTRIGAPWMIIPLAIGFPLIAPFVAVGLYEISRRRAAGEPVTREAVFAHVFRQRERQLGWMAFVVLFIFWIWIYQVRLLLALFLGFKSFSSFQAFAHIMTTTSEGWGFLIVGTIVGAALATALFSVTVVAMPMLMERDIDFVSAMIASVQAVVKSPVSMLGFGALIGALTIVALVPAFLGLIVVLPILGHATWRLYERMSETEAA</sequence>
<dbReference type="Pfam" id="PF09955">
    <property type="entry name" value="DUF2189"/>
    <property type="match status" value="1"/>
</dbReference>
<organism evidence="2 3">
    <name type="scientific">Pseudohoeflea suaedae</name>
    <dbReference type="NCBI Taxonomy" id="877384"/>
    <lineage>
        <taxon>Bacteria</taxon>
        <taxon>Pseudomonadati</taxon>
        <taxon>Pseudomonadota</taxon>
        <taxon>Alphaproteobacteria</taxon>
        <taxon>Hyphomicrobiales</taxon>
        <taxon>Rhizobiaceae</taxon>
        <taxon>Pseudohoeflea</taxon>
    </lineage>
</organism>
<feature type="transmembrane region" description="Helical" evidence="1">
    <location>
        <begin position="69"/>
        <end position="90"/>
    </location>
</feature>
<comment type="caution">
    <text evidence="2">The sequence shown here is derived from an EMBL/GenBank/DDBJ whole genome shotgun (WGS) entry which is preliminary data.</text>
</comment>
<feature type="transmembrane region" description="Helical" evidence="1">
    <location>
        <begin position="167"/>
        <end position="190"/>
    </location>
</feature>
<keyword evidence="3" id="KW-1185">Reference proteome</keyword>
<evidence type="ECO:0000256" key="1">
    <source>
        <dbReference type="SAM" id="Phobius"/>
    </source>
</evidence>
<dbReference type="Proteomes" id="UP000295131">
    <property type="component" value="Unassembled WGS sequence"/>
</dbReference>
<evidence type="ECO:0000313" key="3">
    <source>
        <dbReference type="Proteomes" id="UP000295131"/>
    </source>
</evidence>
<gene>
    <name evidence="2" type="ORF">E2A64_00295</name>
</gene>
<accession>A0A4V3A773</accession>
<feature type="transmembrane region" description="Helical" evidence="1">
    <location>
        <begin position="226"/>
        <end position="250"/>
    </location>
</feature>
<feature type="transmembrane region" description="Helical" evidence="1">
    <location>
        <begin position="202"/>
        <end position="220"/>
    </location>
</feature>
<evidence type="ECO:0000313" key="2">
    <source>
        <dbReference type="EMBL" id="TDH37625.1"/>
    </source>
</evidence>
<protein>
    <submittedName>
        <fullName evidence="2">DUF2189 domain-containing protein</fullName>
    </submittedName>
</protein>
<dbReference type="RefSeq" id="WP_133282463.1">
    <property type="nucleotide sequence ID" value="NZ_SMSI01000001.1"/>
</dbReference>
<dbReference type="InterPro" id="IPR018692">
    <property type="entry name" value="DUF2189"/>
</dbReference>
<name>A0A4V3A773_9HYPH</name>
<feature type="transmembrane region" description="Helical" evidence="1">
    <location>
        <begin position="121"/>
        <end position="147"/>
    </location>
</feature>
<reference evidence="2 3" key="1">
    <citation type="journal article" date="2013" name="Int. J. Syst. Evol. Microbiol.">
        <title>Hoeflea suaedae sp. nov., an endophytic bacterium isolated from the root of the halophyte Suaeda maritima.</title>
        <authorList>
            <person name="Chung E.J."/>
            <person name="Park J.A."/>
            <person name="Pramanik P."/>
            <person name="Bibi F."/>
            <person name="Jeon C.O."/>
            <person name="Chung Y.R."/>
        </authorList>
    </citation>
    <scope>NUCLEOTIDE SEQUENCE [LARGE SCALE GENOMIC DNA]</scope>
    <source>
        <strain evidence="2 3">YC6898</strain>
    </source>
</reference>
<dbReference type="OrthoDB" id="9809543at2"/>
<feature type="transmembrane region" description="Helical" evidence="1">
    <location>
        <begin position="40"/>
        <end position="63"/>
    </location>
</feature>
<dbReference type="EMBL" id="SMSI01000001">
    <property type="protein sequence ID" value="TDH37625.1"/>
    <property type="molecule type" value="Genomic_DNA"/>
</dbReference>
<keyword evidence="1" id="KW-1133">Transmembrane helix</keyword>
<keyword evidence="1" id="KW-0472">Membrane</keyword>
<keyword evidence="1" id="KW-0812">Transmembrane</keyword>